<organism evidence="4 5">
    <name type="scientific">Brooklawnia propionicigenes</name>
    <dbReference type="NCBI Taxonomy" id="3041175"/>
    <lineage>
        <taxon>Bacteria</taxon>
        <taxon>Bacillati</taxon>
        <taxon>Actinomycetota</taxon>
        <taxon>Actinomycetes</taxon>
        <taxon>Propionibacteriales</taxon>
        <taxon>Propionibacteriaceae</taxon>
        <taxon>Brooklawnia</taxon>
    </lineage>
</organism>
<dbReference type="InterPro" id="IPR017439">
    <property type="entry name" value="Amidohydrolase"/>
</dbReference>
<dbReference type="RefSeq" id="WP_286265552.1">
    <property type="nucleotide sequence ID" value="NZ_AP028056.1"/>
</dbReference>
<reference evidence="4" key="1">
    <citation type="journal article" date="2024" name="Int. J. Syst. Evol. Microbiol.">
        <title>Brooklawnia propionicigenes sp. nov., a facultatively anaerobic, propionate-producing bacterium isolated from a methanogenic reactor treating waste from cattle farms.</title>
        <authorList>
            <person name="Akita Y."/>
            <person name="Ueki A."/>
            <person name="Tonouchi A."/>
            <person name="Sugawara Y."/>
            <person name="Honma S."/>
            <person name="Kaku N."/>
            <person name="Ueki K."/>
        </authorList>
    </citation>
    <scope>NUCLEOTIDE SEQUENCE</scope>
    <source>
        <strain evidence="4">SH051</strain>
    </source>
</reference>
<dbReference type="EMBL" id="AP028056">
    <property type="protein sequence ID" value="BEH03231.1"/>
    <property type="molecule type" value="Genomic_DNA"/>
</dbReference>
<dbReference type="Proteomes" id="UP001431656">
    <property type="component" value="Chromosome"/>
</dbReference>
<proteinExistence type="predicted"/>
<feature type="binding site" evidence="2">
    <location>
        <position position="363"/>
    </location>
    <ligand>
        <name>Mn(2+)</name>
        <dbReference type="ChEBI" id="CHEBI:29035"/>
        <label>2</label>
    </ligand>
</feature>
<dbReference type="PIRSF" id="PIRSF005962">
    <property type="entry name" value="Pept_M20D_amidohydro"/>
    <property type="match status" value="1"/>
</dbReference>
<dbReference type="GO" id="GO:0019877">
    <property type="term" value="P:diaminopimelate biosynthetic process"/>
    <property type="evidence" value="ECO:0007669"/>
    <property type="project" value="UniProtKB-ARBA"/>
</dbReference>
<dbReference type="InterPro" id="IPR011650">
    <property type="entry name" value="Peptidase_M20_dimer"/>
</dbReference>
<dbReference type="SUPFAM" id="SSF53187">
    <property type="entry name" value="Zn-dependent exopeptidases"/>
    <property type="match status" value="1"/>
</dbReference>
<dbReference type="GO" id="GO:0050118">
    <property type="term" value="F:N-acetyldiaminopimelate deacetylase activity"/>
    <property type="evidence" value="ECO:0007669"/>
    <property type="project" value="UniProtKB-ARBA"/>
</dbReference>
<feature type="binding site" evidence="2">
    <location>
        <position position="102"/>
    </location>
    <ligand>
        <name>Mn(2+)</name>
        <dbReference type="ChEBI" id="CHEBI:29035"/>
        <label>2</label>
    </ligand>
</feature>
<dbReference type="Pfam" id="PF07687">
    <property type="entry name" value="M20_dimer"/>
    <property type="match status" value="1"/>
</dbReference>
<keyword evidence="1" id="KW-0378">Hydrolase</keyword>
<dbReference type="Gene3D" id="3.40.630.10">
    <property type="entry name" value="Zn peptidases"/>
    <property type="match status" value="1"/>
</dbReference>
<evidence type="ECO:0000259" key="3">
    <source>
        <dbReference type="Pfam" id="PF07687"/>
    </source>
</evidence>
<protein>
    <submittedName>
        <fullName evidence="4">Amidohydrolase</fullName>
    </submittedName>
</protein>
<dbReference type="AlphaFoldDB" id="A0AAN0K986"/>
<dbReference type="PANTHER" id="PTHR11014:SF63">
    <property type="entry name" value="METALLOPEPTIDASE, PUTATIVE (AFU_ORTHOLOGUE AFUA_6G09600)-RELATED"/>
    <property type="match status" value="1"/>
</dbReference>
<keyword evidence="2" id="KW-0464">Manganese</keyword>
<dbReference type="NCBIfam" id="TIGR01891">
    <property type="entry name" value="amidohydrolases"/>
    <property type="match status" value="1"/>
</dbReference>
<feature type="binding site" evidence="2">
    <location>
        <position position="162"/>
    </location>
    <ligand>
        <name>Mn(2+)</name>
        <dbReference type="ChEBI" id="CHEBI:29035"/>
        <label>2</label>
    </ligand>
</feature>
<feature type="binding site" evidence="2">
    <location>
        <position position="138"/>
    </location>
    <ligand>
        <name>Mn(2+)</name>
        <dbReference type="ChEBI" id="CHEBI:29035"/>
        <label>2</label>
    </ligand>
</feature>
<keyword evidence="2" id="KW-0479">Metal-binding</keyword>
<dbReference type="PANTHER" id="PTHR11014">
    <property type="entry name" value="PEPTIDASE M20 FAMILY MEMBER"/>
    <property type="match status" value="1"/>
</dbReference>
<name>A0AAN0K986_9ACTN</name>
<dbReference type="KEGG" id="broo:brsh051_25120"/>
<feature type="binding site" evidence="2">
    <location>
        <position position="104"/>
    </location>
    <ligand>
        <name>Mn(2+)</name>
        <dbReference type="ChEBI" id="CHEBI:29035"/>
        <label>2</label>
    </ligand>
</feature>
<dbReference type="InterPro" id="IPR002933">
    <property type="entry name" value="Peptidase_M20"/>
</dbReference>
<accession>A0AAN0K986</accession>
<dbReference type="InterPro" id="IPR036264">
    <property type="entry name" value="Bact_exopeptidase_dim_dom"/>
</dbReference>
<evidence type="ECO:0000256" key="1">
    <source>
        <dbReference type="ARBA" id="ARBA00022801"/>
    </source>
</evidence>
<keyword evidence="5" id="KW-1185">Reference proteome</keyword>
<dbReference type="SUPFAM" id="SSF55031">
    <property type="entry name" value="Bacterial exopeptidase dimerisation domain"/>
    <property type="match status" value="1"/>
</dbReference>
<dbReference type="CDD" id="cd03886">
    <property type="entry name" value="M20_Acy1"/>
    <property type="match status" value="1"/>
</dbReference>
<sequence>MSVFFEQLRAQQEYLTGLRRAFHQHPELALHEFWTAEAIERELDLYGIPHRRVGATGVLGTLTGDLGGDRVIALRADIDGLPVQETNDVPYRSQIDGVMHACGHDSHITCLLGAAKTLKSARGAFGGTVKLIFQPGEEVGLGALDFVEAGVLDDAGRTFGLHAASDLLTGSVAAVPGLNCAAVDHFGITVHGKGAHVSRPQLGADALYVAASLVTQIQAIVTRRTNPVEPVVIGVGKLHAGTTYNALAETAELEGTTRTVTPESRILVRQQITHLAEQTAEAFGATVEVQWREFTPAVVNPPAITEEVAEIARRIDDNIQVITQRPISLGGDNFADLALRVPGVYAFLGTGNPAVANTQNSHHNGNFDLDEAALPIGAALYADYAFWWLTAGAAAL</sequence>
<evidence type="ECO:0000313" key="5">
    <source>
        <dbReference type="Proteomes" id="UP001431656"/>
    </source>
</evidence>
<dbReference type="Pfam" id="PF01546">
    <property type="entry name" value="Peptidase_M20"/>
    <property type="match status" value="1"/>
</dbReference>
<gene>
    <name evidence="4" type="ORF">brsh051_25120</name>
</gene>
<comment type="cofactor">
    <cofactor evidence="2">
        <name>Mn(2+)</name>
        <dbReference type="ChEBI" id="CHEBI:29035"/>
    </cofactor>
    <text evidence="2">The Mn(2+) ion enhances activity.</text>
</comment>
<evidence type="ECO:0000313" key="4">
    <source>
        <dbReference type="EMBL" id="BEH03231.1"/>
    </source>
</evidence>
<dbReference type="GO" id="GO:0046872">
    <property type="term" value="F:metal ion binding"/>
    <property type="evidence" value="ECO:0007669"/>
    <property type="project" value="UniProtKB-KW"/>
</dbReference>
<dbReference type="FunFam" id="3.30.70.360:FF:000001">
    <property type="entry name" value="N-acetyldiaminopimelate deacetylase"/>
    <property type="match status" value="1"/>
</dbReference>
<evidence type="ECO:0000256" key="2">
    <source>
        <dbReference type="PIRSR" id="PIRSR005962-1"/>
    </source>
</evidence>
<dbReference type="Gene3D" id="3.30.70.360">
    <property type="match status" value="1"/>
</dbReference>
<feature type="domain" description="Peptidase M20 dimerisation" evidence="3">
    <location>
        <begin position="188"/>
        <end position="281"/>
    </location>
</feature>